<evidence type="ECO:0000256" key="6">
    <source>
        <dbReference type="SAM" id="SignalP"/>
    </source>
</evidence>
<keyword evidence="1" id="KW-0813">Transport</keyword>
<dbReference type="SUPFAM" id="SSF48695">
    <property type="entry name" value="Multiheme cytochromes"/>
    <property type="match status" value="1"/>
</dbReference>
<dbReference type="InterPro" id="IPR020942">
    <property type="entry name" value="Cyt_c_III_dom"/>
</dbReference>
<feature type="chain" id="PRO_5023075851" evidence="6">
    <location>
        <begin position="20"/>
        <end position="114"/>
    </location>
</feature>
<accession>A0A5A8F1Z2</accession>
<dbReference type="OrthoDB" id="9796996at2"/>
<evidence type="ECO:0000313" key="8">
    <source>
        <dbReference type="EMBL" id="KAA0257972.1"/>
    </source>
</evidence>
<gene>
    <name evidence="8" type="ORF">FHQ18_06155</name>
</gene>
<dbReference type="GO" id="GO:0020037">
    <property type="term" value="F:heme binding"/>
    <property type="evidence" value="ECO:0007669"/>
    <property type="project" value="InterPro"/>
</dbReference>
<dbReference type="AlphaFoldDB" id="A0A5A8F1Z2"/>
<feature type="signal peptide" evidence="6">
    <location>
        <begin position="1"/>
        <end position="19"/>
    </location>
</feature>
<proteinExistence type="predicted"/>
<evidence type="ECO:0000256" key="3">
    <source>
        <dbReference type="ARBA" id="ARBA00022723"/>
    </source>
</evidence>
<dbReference type="GO" id="GO:0046872">
    <property type="term" value="F:metal ion binding"/>
    <property type="evidence" value="ECO:0007669"/>
    <property type="project" value="UniProtKB-KW"/>
</dbReference>
<keyword evidence="5" id="KW-0408">Iron</keyword>
<feature type="domain" description="Class III cytochrome C" evidence="7">
    <location>
        <begin position="35"/>
        <end position="113"/>
    </location>
</feature>
<keyword evidence="9" id="KW-1185">Reference proteome</keyword>
<dbReference type="RefSeq" id="WP_149266293.1">
    <property type="nucleotide sequence ID" value="NZ_VFJB01000005.1"/>
</dbReference>
<dbReference type="InterPro" id="IPR036280">
    <property type="entry name" value="Multihaem_cyt_sf"/>
</dbReference>
<name>A0A5A8F1Z2_9BACT</name>
<keyword evidence="3" id="KW-0479">Metal-binding</keyword>
<dbReference type="Pfam" id="PF02085">
    <property type="entry name" value="Cytochrom_CIII"/>
    <property type="match status" value="1"/>
</dbReference>
<dbReference type="Gene3D" id="3.90.10.10">
    <property type="entry name" value="Cytochrome C3"/>
    <property type="match status" value="1"/>
</dbReference>
<keyword evidence="4" id="KW-0249">Electron transport</keyword>
<sequence length="114" mass="12414">MKKVSVVLAILAFAVTVIAGQGPEVIDLSKSFNVPKTTKKAVKFPHWFHQTKNECTECHLSADGGKDLKSAKTGKKLTAGVVKGTANKVHKEFCWPCHKAKKVPKGKSCNKCHK</sequence>
<dbReference type="EMBL" id="VFJB01000005">
    <property type="protein sequence ID" value="KAA0257972.1"/>
    <property type="molecule type" value="Genomic_DNA"/>
</dbReference>
<comment type="caution">
    <text evidence="8">The sequence shown here is derived from an EMBL/GenBank/DDBJ whole genome shotgun (WGS) entry which is preliminary data.</text>
</comment>
<evidence type="ECO:0000256" key="5">
    <source>
        <dbReference type="ARBA" id="ARBA00023004"/>
    </source>
</evidence>
<evidence type="ECO:0000313" key="9">
    <source>
        <dbReference type="Proteomes" id="UP000322876"/>
    </source>
</evidence>
<organism evidence="8 9">
    <name type="scientific">Deferribacter autotrophicus</name>
    <dbReference type="NCBI Taxonomy" id="500465"/>
    <lineage>
        <taxon>Bacteria</taxon>
        <taxon>Pseudomonadati</taxon>
        <taxon>Deferribacterota</taxon>
        <taxon>Deferribacteres</taxon>
        <taxon>Deferribacterales</taxon>
        <taxon>Deferribacteraceae</taxon>
        <taxon>Deferribacter</taxon>
    </lineage>
</organism>
<dbReference type="GO" id="GO:0009055">
    <property type="term" value="F:electron transfer activity"/>
    <property type="evidence" value="ECO:0007669"/>
    <property type="project" value="InterPro"/>
</dbReference>
<evidence type="ECO:0000256" key="2">
    <source>
        <dbReference type="ARBA" id="ARBA00022617"/>
    </source>
</evidence>
<reference evidence="8 9" key="1">
    <citation type="submission" date="2019-06" db="EMBL/GenBank/DDBJ databases">
        <title>Genomic insights into carbon and energy metabolism of Deferribacter autotrophicus revealed new metabolic traits in the phylum Deferribacteres.</title>
        <authorList>
            <person name="Slobodkin A.I."/>
            <person name="Slobodkina G.B."/>
            <person name="Allioux M."/>
            <person name="Alain K."/>
            <person name="Jebbar M."/>
            <person name="Shadrin V."/>
            <person name="Kublanov I.V."/>
            <person name="Toshchakov S.V."/>
            <person name="Bonch-Osmolovskaya E.A."/>
        </authorList>
    </citation>
    <scope>NUCLEOTIDE SEQUENCE [LARGE SCALE GENOMIC DNA]</scope>
    <source>
        <strain evidence="8 9">SL50</strain>
    </source>
</reference>
<evidence type="ECO:0000256" key="1">
    <source>
        <dbReference type="ARBA" id="ARBA00022448"/>
    </source>
</evidence>
<evidence type="ECO:0000256" key="4">
    <source>
        <dbReference type="ARBA" id="ARBA00022982"/>
    </source>
</evidence>
<keyword evidence="6" id="KW-0732">Signal</keyword>
<protein>
    <submittedName>
        <fullName evidence="8">Cytochrome c3 family protein</fullName>
    </submittedName>
</protein>
<keyword evidence="2" id="KW-0349">Heme</keyword>
<dbReference type="Proteomes" id="UP000322876">
    <property type="component" value="Unassembled WGS sequence"/>
</dbReference>
<evidence type="ECO:0000259" key="7">
    <source>
        <dbReference type="Pfam" id="PF02085"/>
    </source>
</evidence>